<dbReference type="Pfam" id="PF04248">
    <property type="entry name" value="NTP_transf_9"/>
    <property type="match status" value="1"/>
</dbReference>
<protein>
    <recommendedName>
        <fullName evidence="1">DUF427 domain-containing protein</fullName>
    </recommendedName>
</protein>
<dbReference type="Proteomes" id="UP001157355">
    <property type="component" value="Unassembled WGS sequence"/>
</dbReference>
<evidence type="ECO:0000313" key="3">
    <source>
        <dbReference type="Proteomes" id="UP001157355"/>
    </source>
</evidence>
<organism evidence="2 3">
    <name type="scientific">Cypionkella aquatica</name>
    <dbReference type="NCBI Taxonomy" id="1756042"/>
    <lineage>
        <taxon>Bacteria</taxon>
        <taxon>Pseudomonadati</taxon>
        <taxon>Pseudomonadota</taxon>
        <taxon>Alphaproteobacteria</taxon>
        <taxon>Rhodobacterales</taxon>
        <taxon>Paracoccaceae</taxon>
        <taxon>Cypionkella</taxon>
    </lineage>
</organism>
<evidence type="ECO:0000259" key="1">
    <source>
        <dbReference type="Pfam" id="PF04248"/>
    </source>
</evidence>
<dbReference type="InterPro" id="IPR007361">
    <property type="entry name" value="DUF427"/>
</dbReference>
<reference evidence="2 3" key="1">
    <citation type="journal article" date="2014" name="Int. J. Syst. Evol. Microbiol.">
        <title>Complete genome sequence of Corynebacterium casei LMG S-19264T (=DSM 44701T), isolated from a smear-ripened cheese.</title>
        <authorList>
            <consortium name="US DOE Joint Genome Institute (JGI-PGF)"/>
            <person name="Walter F."/>
            <person name="Albersmeier A."/>
            <person name="Kalinowski J."/>
            <person name="Ruckert C."/>
        </authorList>
    </citation>
    <scope>NUCLEOTIDE SEQUENCE [LARGE SCALE GENOMIC DNA]</scope>
    <source>
        <strain evidence="2 3">NBRC 111766</strain>
    </source>
</reference>
<proteinExistence type="predicted"/>
<dbReference type="PANTHER" id="PTHR34310:SF9">
    <property type="entry name" value="BLR5716 PROTEIN"/>
    <property type="match status" value="1"/>
</dbReference>
<accession>A0AA37TUS5</accession>
<evidence type="ECO:0000313" key="2">
    <source>
        <dbReference type="EMBL" id="GLS88048.1"/>
    </source>
</evidence>
<dbReference type="EMBL" id="BSPP01000010">
    <property type="protein sequence ID" value="GLS88048.1"/>
    <property type="molecule type" value="Genomic_DNA"/>
</dbReference>
<keyword evidence="3" id="KW-1185">Reference proteome</keyword>
<dbReference type="InterPro" id="IPR038694">
    <property type="entry name" value="DUF427_sf"/>
</dbReference>
<dbReference type="Gene3D" id="2.170.150.40">
    <property type="entry name" value="Domain of unknown function (DUF427)"/>
    <property type="match status" value="1"/>
</dbReference>
<gene>
    <name evidence="2" type="ORF">GCM10010873_30220</name>
</gene>
<comment type="caution">
    <text evidence="2">The sequence shown here is derived from an EMBL/GenBank/DDBJ whole genome shotgun (WGS) entry which is preliminary data.</text>
</comment>
<dbReference type="PANTHER" id="PTHR34310">
    <property type="entry name" value="DUF427 DOMAIN PROTEIN (AFU_ORTHOLOGUE AFUA_3G02220)"/>
    <property type="match status" value="1"/>
</dbReference>
<name>A0AA37TUS5_9RHOB</name>
<dbReference type="RefSeq" id="WP_284326205.1">
    <property type="nucleotide sequence ID" value="NZ_BSPP01000010.1"/>
</dbReference>
<sequence length="110" mass="11838">MAHITITPNKTRLTITAGGMQLGMTEAALTLAEGSYPAVTYIPRADVDMQKLVKTSRQTTCPHKGVASYYTIQTPQGPLENAVWSYETPIDSVAAIAGYLAFYPDKVSLG</sequence>
<dbReference type="AlphaFoldDB" id="A0AA37TUS5"/>
<feature type="domain" description="DUF427" evidence="1">
    <location>
        <begin position="14"/>
        <end position="105"/>
    </location>
</feature>